<evidence type="ECO:0000256" key="4">
    <source>
        <dbReference type="ARBA" id="ARBA00022737"/>
    </source>
</evidence>
<evidence type="ECO:0000256" key="6">
    <source>
        <dbReference type="ARBA" id="ARBA00025801"/>
    </source>
</evidence>
<feature type="region of interest" description="Disordered" evidence="9">
    <location>
        <begin position="118"/>
        <end position="138"/>
    </location>
</feature>
<reference evidence="11" key="1">
    <citation type="journal article" date="2013" name="Nature">
        <title>Pan genome of the phytoplankton Emiliania underpins its global distribution.</title>
        <authorList>
            <person name="Read B.A."/>
            <person name="Kegel J."/>
            <person name="Klute M.J."/>
            <person name="Kuo A."/>
            <person name="Lefebvre S.C."/>
            <person name="Maumus F."/>
            <person name="Mayer C."/>
            <person name="Miller J."/>
            <person name="Monier A."/>
            <person name="Salamov A."/>
            <person name="Young J."/>
            <person name="Aguilar M."/>
            <person name="Claverie J.M."/>
            <person name="Frickenhaus S."/>
            <person name="Gonzalez K."/>
            <person name="Herman E.K."/>
            <person name="Lin Y.C."/>
            <person name="Napier J."/>
            <person name="Ogata H."/>
            <person name="Sarno A.F."/>
            <person name="Shmutz J."/>
            <person name="Schroeder D."/>
            <person name="de Vargas C."/>
            <person name="Verret F."/>
            <person name="von Dassow P."/>
            <person name="Valentin K."/>
            <person name="Van de Peer Y."/>
            <person name="Wheeler G."/>
            <person name="Dacks J.B."/>
            <person name="Delwiche C.F."/>
            <person name="Dyhrman S.T."/>
            <person name="Glockner G."/>
            <person name="John U."/>
            <person name="Richards T."/>
            <person name="Worden A.Z."/>
            <person name="Zhang X."/>
            <person name="Grigoriev I.V."/>
            <person name="Allen A.E."/>
            <person name="Bidle K."/>
            <person name="Borodovsky M."/>
            <person name="Bowler C."/>
            <person name="Brownlee C."/>
            <person name="Cock J.M."/>
            <person name="Elias M."/>
            <person name="Gladyshev V.N."/>
            <person name="Groth M."/>
            <person name="Guda C."/>
            <person name="Hadaegh A."/>
            <person name="Iglesias-Rodriguez M.D."/>
            <person name="Jenkins J."/>
            <person name="Jones B.M."/>
            <person name="Lawson T."/>
            <person name="Leese F."/>
            <person name="Lindquist E."/>
            <person name="Lobanov A."/>
            <person name="Lomsadze A."/>
            <person name="Malik S.B."/>
            <person name="Marsh M.E."/>
            <person name="Mackinder L."/>
            <person name="Mock T."/>
            <person name="Mueller-Roeber B."/>
            <person name="Pagarete A."/>
            <person name="Parker M."/>
            <person name="Probert I."/>
            <person name="Quesneville H."/>
            <person name="Raines C."/>
            <person name="Rensing S.A."/>
            <person name="Riano-Pachon D.M."/>
            <person name="Richier S."/>
            <person name="Rokitta S."/>
            <person name="Shiraiwa Y."/>
            <person name="Soanes D.M."/>
            <person name="van der Giezen M."/>
            <person name="Wahlund T.M."/>
            <person name="Williams B."/>
            <person name="Wilson W."/>
            <person name="Wolfe G."/>
            <person name="Wurch L.L."/>
        </authorList>
    </citation>
    <scope>NUCLEOTIDE SEQUENCE</scope>
</reference>
<keyword evidence="2 8" id="KW-0853">WD repeat</keyword>
<dbReference type="InterPro" id="IPR036322">
    <property type="entry name" value="WD40_repeat_dom_sf"/>
</dbReference>
<organism evidence="10 11">
    <name type="scientific">Emiliania huxleyi (strain CCMP1516)</name>
    <dbReference type="NCBI Taxonomy" id="280463"/>
    <lineage>
        <taxon>Eukaryota</taxon>
        <taxon>Haptista</taxon>
        <taxon>Haptophyta</taxon>
        <taxon>Prymnesiophyceae</taxon>
        <taxon>Isochrysidales</taxon>
        <taxon>Noelaerhabdaceae</taxon>
        <taxon>Emiliania</taxon>
    </lineage>
</organism>
<evidence type="ECO:0000256" key="7">
    <source>
        <dbReference type="ARBA" id="ARBA00026184"/>
    </source>
</evidence>
<comment type="similarity">
    <text evidence="6">Belongs to the WD repeat SMU1 family.</text>
</comment>
<evidence type="ECO:0000313" key="11">
    <source>
        <dbReference type="Proteomes" id="UP000013827"/>
    </source>
</evidence>
<keyword evidence="4" id="KW-0677">Repeat</keyword>
<evidence type="ECO:0000313" key="10">
    <source>
        <dbReference type="EnsemblProtists" id="EOD41467"/>
    </source>
</evidence>
<accession>A0A0D3L0D2</accession>
<evidence type="ECO:0000256" key="3">
    <source>
        <dbReference type="ARBA" id="ARBA00022664"/>
    </source>
</evidence>
<dbReference type="SMART" id="SM00320">
    <property type="entry name" value="WD40"/>
    <property type="match status" value="4"/>
</dbReference>
<dbReference type="PANTHER" id="PTHR22848">
    <property type="entry name" value="WD40 REPEAT PROTEIN"/>
    <property type="match status" value="1"/>
</dbReference>
<dbReference type="Proteomes" id="UP000013827">
    <property type="component" value="Unassembled WGS sequence"/>
</dbReference>
<name>A0A0D3L0D2_EMIH1</name>
<dbReference type="InterPro" id="IPR020472">
    <property type="entry name" value="WD40_PAC1"/>
</dbReference>
<dbReference type="Pfam" id="PF00400">
    <property type="entry name" value="WD40"/>
    <property type="match status" value="4"/>
</dbReference>
<dbReference type="PROSITE" id="PS50294">
    <property type="entry name" value="WD_REPEATS_REGION"/>
    <property type="match status" value="3"/>
</dbReference>
<dbReference type="InterPro" id="IPR045184">
    <property type="entry name" value="SMU1"/>
</dbReference>
<feature type="repeat" description="WD" evidence="8">
    <location>
        <begin position="380"/>
        <end position="411"/>
    </location>
</feature>
<dbReference type="STRING" id="2903.R1E233"/>
<dbReference type="KEGG" id="ehx:EMIHUDRAFT_460906"/>
<dbReference type="GeneID" id="17286737"/>
<comment type="subcellular location">
    <subcellularLocation>
        <location evidence="1">Nucleus speckle</location>
    </subcellularLocation>
</comment>
<keyword evidence="3" id="KW-0507">mRNA processing</keyword>
<evidence type="ECO:0000256" key="1">
    <source>
        <dbReference type="ARBA" id="ARBA00004324"/>
    </source>
</evidence>
<dbReference type="PROSITE" id="PS50082">
    <property type="entry name" value="WD_REPEATS_2"/>
    <property type="match status" value="3"/>
</dbReference>
<dbReference type="GO" id="GO:0000398">
    <property type="term" value="P:mRNA splicing, via spliceosome"/>
    <property type="evidence" value="ECO:0007669"/>
    <property type="project" value="InterPro"/>
</dbReference>
<feature type="repeat" description="WD" evidence="8">
    <location>
        <begin position="251"/>
        <end position="292"/>
    </location>
</feature>
<dbReference type="PRINTS" id="PR00320">
    <property type="entry name" value="GPROTEINBRPT"/>
</dbReference>
<reference evidence="10" key="2">
    <citation type="submission" date="2024-10" db="UniProtKB">
        <authorList>
            <consortium name="EnsemblProtists"/>
        </authorList>
    </citation>
    <scope>IDENTIFICATION</scope>
</reference>
<keyword evidence="5" id="KW-0508">mRNA splicing</keyword>
<dbReference type="PROSITE" id="PS00678">
    <property type="entry name" value="WD_REPEATS_1"/>
    <property type="match status" value="2"/>
</dbReference>
<dbReference type="eggNOG" id="KOG0266">
    <property type="taxonomic scope" value="Eukaryota"/>
</dbReference>
<dbReference type="CDD" id="cd00200">
    <property type="entry name" value="WD40"/>
    <property type="match status" value="1"/>
</dbReference>
<dbReference type="InterPro" id="IPR015943">
    <property type="entry name" value="WD40/YVTN_repeat-like_dom_sf"/>
</dbReference>
<protein>
    <recommendedName>
        <fullName evidence="7">WD40 repeat-containing protein SMU1</fullName>
    </recommendedName>
</protein>
<dbReference type="OMA" id="FLWHASS"/>
<dbReference type="PROSITE" id="PS50896">
    <property type="entry name" value="LISH"/>
    <property type="match status" value="1"/>
</dbReference>
<dbReference type="Gene3D" id="2.130.10.10">
    <property type="entry name" value="YVTN repeat-like/Quinoprotein amine dehydrogenase"/>
    <property type="match status" value="2"/>
</dbReference>
<evidence type="ECO:0000256" key="5">
    <source>
        <dbReference type="ARBA" id="ARBA00023187"/>
    </source>
</evidence>
<dbReference type="InterPro" id="IPR006594">
    <property type="entry name" value="LisH"/>
</dbReference>
<dbReference type="HOGENOM" id="CLU_620284_0_0_1"/>
<evidence type="ECO:0000256" key="9">
    <source>
        <dbReference type="SAM" id="MobiDB-lite"/>
    </source>
</evidence>
<dbReference type="InterPro" id="IPR019775">
    <property type="entry name" value="WD40_repeat_CS"/>
</dbReference>
<dbReference type="RefSeq" id="XP_005793896.1">
    <property type="nucleotide sequence ID" value="XM_005793839.1"/>
</dbReference>
<proteinExistence type="inferred from homology"/>
<sequence>MNGTNCPPAAGKLLVDGQDARTKQEILQMIVQYLHDEGYTAAVATVQDEANVRSLDAQRARTAVRRLRRAVLDGDWPEMEKLVPRAIAGTFRDLCYLLTCRSVHEVLLELQQPEAAEEVGPPAVAAGGSDARESAGGSESAGVSAGGCGWAGSVCVLQHPSRVWAVATRGGGGGGVPLLASACADGRARDAVASYAAGGVAGSAGVGAGLRLGSHEGSHEGDAYTAVGMSGGYDAAVRLYDLTTGALLRSLVGHERSVSSAVFNSAGNLIVSGGKDATVRFWDARSGLCLKCFESPLGEVTSVDLAPNGVHLVSSSKDNALRLWDVRTAKPLLVLKGHQNTARNFVRARFAKGGTLVASGSDDGGAFLWHASSGELAARLGGHTDVVYDTAWSEPLDLIATASHDGLIKLWGWDAAAPGSVAGSAAAGWDGPWRNRPAGGAV</sequence>
<dbReference type="GO" id="GO:0016607">
    <property type="term" value="C:nuclear speck"/>
    <property type="evidence" value="ECO:0007669"/>
    <property type="project" value="UniProtKB-SubCell"/>
</dbReference>
<dbReference type="InterPro" id="IPR001680">
    <property type="entry name" value="WD40_rpt"/>
</dbReference>
<evidence type="ECO:0000256" key="2">
    <source>
        <dbReference type="ARBA" id="ARBA00022574"/>
    </source>
</evidence>
<dbReference type="PaxDb" id="2903-EOD41467"/>
<feature type="repeat" description="WD" evidence="8">
    <location>
        <begin position="293"/>
        <end position="334"/>
    </location>
</feature>
<dbReference type="EnsemblProtists" id="EOD41467">
    <property type="protein sequence ID" value="EOD41467"/>
    <property type="gene ID" value="EMIHUDRAFT_460906"/>
</dbReference>
<dbReference type="SUPFAM" id="SSF50978">
    <property type="entry name" value="WD40 repeat-like"/>
    <property type="match status" value="1"/>
</dbReference>
<evidence type="ECO:0000256" key="8">
    <source>
        <dbReference type="PROSITE-ProRule" id="PRU00221"/>
    </source>
</evidence>
<dbReference type="AlphaFoldDB" id="A0A0D3L0D2"/>
<keyword evidence="11" id="KW-1185">Reference proteome</keyword>